<dbReference type="SUPFAM" id="SSF81296">
    <property type="entry name" value="E set domains"/>
    <property type="match status" value="1"/>
</dbReference>
<dbReference type="Gene3D" id="2.60.40.10">
    <property type="entry name" value="Immunoglobulins"/>
    <property type="match status" value="4"/>
</dbReference>
<dbReference type="InterPro" id="IPR014756">
    <property type="entry name" value="Ig_E-set"/>
</dbReference>
<dbReference type="NCBIfam" id="NF012200">
    <property type="entry name" value="choice_anch_D"/>
    <property type="match status" value="2"/>
</dbReference>
<organism evidence="1 2">
    <name type="scientific">Burkholderia ubonensis</name>
    <dbReference type="NCBI Taxonomy" id="101571"/>
    <lineage>
        <taxon>Bacteria</taxon>
        <taxon>Pseudomonadati</taxon>
        <taxon>Pseudomonadota</taxon>
        <taxon>Betaproteobacteria</taxon>
        <taxon>Burkholderiales</taxon>
        <taxon>Burkholderiaceae</taxon>
        <taxon>Burkholderia</taxon>
        <taxon>Burkholderia cepacia complex</taxon>
    </lineage>
</organism>
<evidence type="ECO:0000313" key="1">
    <source>
        <dbReference type="EMBL" id="KVP98264.1"/>
    </source>
</evidence>
<keyword evidence="2" id="KW-1185">Reference proteome</keyword>
<gene>
    <name evidence="1" type="ORF">WJ96_07005</name>
</gene>
<comment type="caution">
    <text evidence="1">The sequence shown here is derived from an EMBL/GenBank/DDBJ whole genome shotgun (WGS) entry which is preliminary data.</text>
</comment>
<protein>
    <recommendedName>
        <fullName evidence="3">Choice-of-anchor D domain-containing protein</fullName>
    </recommendedName>
</protein>
<sequence length="1236" mass="127882">MVGQTYSGFDFRTALQVLGDNSFSGANVGWGVSKGTLPAGLSLSAVGVLGGVPLDGSENNGPFEVSATYKAHTASQTYSLEVQSAPVVIETPPAPAATGGTETISNGTANLAVSPTRLSFGDVARLIPTDPLTVKLENTGTGPAALAINPPQQSDFTLTHNCPASLAAGASCQATVVFNQPNVYTSTGSFSVALGQQAVTVKLDGTTHDSAATLAYTPKLVGGYQDLGLVAVGQFALAETTITNTSKYYALRLASASVSPPFAASNDCPAKLLPGEACTVTHRYAPTVEGLNTTLSRLSMNVVGTYRDYNLQARAAGDLTVTALSAPAALLPGGGALRLNGTGFLPGAKVYFGDNEAATTFNAPTVLTAIVPPVSAPETSWVKVVNPDGASATSSTPFARAKSFTEFVGAGPVDFGAQPKNVASDWKYITLKNSSYFPNESFKISSSTISGPFELDPLNSSCSAGREVSYAGGTCFARVRFKPTTSGDQQGQFVVNGDEVKTMSLMGRAVDWEGTPSGSGTENTEVPYLNTISSNEQVGGATQTKYSDIYFRNTNSAAQLVASFKLEKASVFKLYTVYKTSGTSPTAVGCTITAGSQTNLCTADLGNGVRPHLQLRLSMTSAPGPGTYTDTLIVSDATGKEQFRIPLTLDVVYNVSAEASSTVNTSTPVSGLTAVDVQLGVESYKDVFVRNVGTQGMLLTRSIQLVNGPAELYFKNGSVYPVSTANVVINCSATVTSAEMKNCLSDDISGGTYTHQRIRLYYKPTLEGSLSATLRVTHSGQGTNPIEIPVSISTGTASRVFSAALPTSPVTGLPTVRVSGNVQVDGTQDYKDLYVYLNKTGGTGNLYGYMQVADAAANKFILAQVRTVANNGTAGDTCTGSGGSLSAPCAASTSYPNIQTLFRAYSTLGLGTYSTKVSFLDGLMKEVSSVPINIEVANDATIEASSTYGSTVPFAGGQVDFGSATLATAPGQVGTPMSKTIYLRNTGTIGKLKVVRALIEGGNGAFSFPAVNPAFIVSTSSPSASNCGVTRVSAQEVTNCVTYDPAVYASNQHAGLTITYTPTAVGSQDATVTVWHTSSKVPNPLVIPLHATGVQNLVAGEPSTGYASTVAPTGVFSAMTAGTTVRDMPLYIRNPGSYGALYTEDISLSGASNFTIIQARKYTKAGDSGGNCGTIAGDQRSVTPCLADNADIANSSVHPQVIVRCTATAVGNFTGQLRVKTQGKEHLIPLSCSKTS</sequence>
<evidence type="ECO:0000313" key="2">
    <source>
        <dbReference type="Proteomes" id="UP000056453"/>
    </source>
</evidence>
<name>A0AAW3MWR5_9BURK</name>
<dbReference type="Proteomes" id="UP000056453">
    <property type="component" value="Unassembled WGS sequence"/>
</dbReference>
<dbReference type="AlphaFoldDB" id="A0AAW3MWR5"/>
<proteinExistence type="predicted"/>
<evidence type="ECO:0008006" key="3">
    <source>
        <dbReference type="Google" id="ProtNLM"/>
    </source>
</evidence>
<reference evidence="1 2" key="1">
    <citation type="submission" date="2015-11" db="EMBL/GenBank/DDBJ databases">
        <title>Expanding the genomic diversity of Burkholderia species for the development of highly accurate diagnostics.</title>
        <authorList>
            <person name="Sahl J."/>
            <person name="Keim P."/>
            <person name="Wagner D."/>
        </authorList>
    </citation>
    <scope>NUCLEOTIDE SEQUENCE [LARGE SCALE GENOMIC DNA]</scope>
    <source>
        <strain evidence="1 2">MSMB1808WGS</strain>
    </source>
</reference>
<accession>A0AAW3MWR5</accession>
<dbReference type="InterPro" id="IPR013783">
    <property type="entry name" value="Ig-like_fold"/>
</dbReference>
<dbReference type="EMBL" id="LPBJ01000047">
    <property type="protein sequence ID" value="KVP98264.1"/>
    <property type="molecule type" value="Genomic_DNA"/>
</dbReference>